<dbReference type="AlphaFoldDB" id="A0A6C0K3E2"/>
<feature type="transmembrane region" description="Helical" evidence="1">
    <location>
        <begin position="110"/>
        <end position="134"/>
    </location>
</feature>
<keyword evidence="1" id="KW-0812">Transmembrane</keyword>
<accession>A0A6C0K3E2</accession>
<proteinExistence type="predicted"/>
<organism evidence="2">
    <name type="scientific">viral metagenome</name>
    <dbReference type="NCBI Taxonomy" id="1070528"/>
    <lineage>
        <taxon>unclassified sequences</taxon>
        <taxon>metagenomes</taxon>
        <taxon>organismal metagenomes</taxon>
    </lineage>
</organism>
<evidence type="ECO:0000313" key="2">
    <source>
        <dbReference type="EMBL" id="QHU12585.1"/>
    </source>
</evidence>
<reference evidence="2" key="1">
    <citation type="journal article" date="2020" name="Nature">
        <title>Giant virus diversity and host interactions through global metagenomics.</title>
        <authorList>
            <person name="Schulz F."/>
            <person name="Roux S."/>
            <person name="Paez-Espino D."/>
            <person name="Jungbluth S."/>
            <person name="Walsh D.A."/>
            <person name="Denef V.J."/>
            <person name="McMahon K.D."/>
            <person name="Konstantinidis K.T."/>
            <person name="Eloe-Fadrosh E.A."/>
            <person name="Kyrpides N.C."/>
            <person name="Woyke T."/>
        </authorList>
    </citation>
    <scope>NUCLEOTIDE SEQUENCE</scope>
    <source>
        <strain evidence="2">GVMAG-S-1101172-89</strain>
    </source>
</reference>
<name>A0A6C0K3E2_9ZZZZ</name>
<feature type="transmembrane region" description="Helical" evidence="1">
    <location>
        <begin position="154"/>
        <end position="173"/>
    </location>
</feature>
<sequence>MSCPTLANITTSAERFFDWMTNSRNSCPGITSTQVYNALMQYDNGSANSSEISNLERLITEKTKEMNTKQKDTEIAKDRASSIIRPELHSNYYDSWFPLNRPLKRAAIPILVFFASLFITGSFFLMLDSIGIYSHFYIIVPGASNDMKGMARPFLLLLSFTVILFCITIYAFLN</sequence>
<protein>
    <submittedName>
        <fullName evidence="2">Uncharacterized protein</fullName>
    </submittedName>
</protein>
<dbReference type="EMBL" id="MN740808">
    <property type="protein sequence ID" value="QHU12585.1"/>
    <property type="molecule type" value="Genomic_DNA"/>
</dbReference>
<keyword evidence="1" id="KW-1133">Transmembrane helix</keyword>
<evidence type="ECO:0000256" key="1">
    <source>
        <dbReference type="SAM" id="Phobius"/>
    </source>
</evidence>
<keyword evidence="1" id="KW-0472">Membrane</keyword>